<evidence type="ECO:0000313" key="1">
    <source>
        <dbReference type="EMBL" id="TKB46220.1"/>
    </source>
</evidence>
<dbReference type="Proteomes" id="UP000305674">
    <property type="component" value="Unassembled WGS sequence"/>
</dbReference>
<keyword evidence="2" id="KW-1185">Reference proteome</keyword>
<dbReference type="InterPro" id="IPR042564">
    <property type="entry name" value="CRISPR-Cas6/Csy4_sf"/>
</dbReference>
<organism evidence="1 2">
    <name type="scientific">Ferrimonas sediminicola</name>
    <dbReference type="NCBI Taxonomy" id="2569538"/>
    <lineage>
        <taxon>Bacteria</taxon>
        <taxon>Pseudomonadati</taxon>
        <taxon>Pseudomonadota</taxon>
        <taxon>Gammaproteobacteria</taxon>
        <taxon>Alteromonadales</taxon>
        <taxon>Ferrimonadaceae</taxon>
        <taxon>Ferrimonas</taxon>
    </lineage>
</organism>
<dbReference type="OrthoDB" id="6104063at2"/>
<reference evidence="1 2" key="1">
    <citation type="submission" date="2019-04" db="EMBL/GenBank/DDBJ databases">
        <authorList>
            <person name="Hwang J.C."/>
        </authorList>
    </citation>
    <scope>NUCLEOTIDE SEQUENCE [LARGE SCALE GENOMIC DNA]</scope>
    <source>
        <strain evidence="1 2">IMCC35001</strain>
    </source>
</reference>
<dbReference type="GO" id="GO:0043571">
    <property type="term" value="P:maintenance of CRISPR repeat elements"/>
    <property type="evidence" value="ECO:0007669"/>
    <property type="project" value="InterPro"/>
</dbReference>
<dbReference type="Pfam" id="PF09618">
    <property type="entry name" value="Cas_Csy4"/>
    <property type="match status" value="1"/>
</dbReference>
<proteinExistence type="predicted"/>
<sequence>MSRYYFAIRYLPKNADCTLLAGRCLSILHGFLRRHPFAGIGVSFPDWGENTIGVSIAFVSAEKAVLRQLIHQPYFAMMASDRLFELTEVAEVPEAGSEIRFTRNQGIAKCFAGEKRRRLARAKRRAASRGEPFRPVAETHGREITPFHCALMESKSTGQQYLLHIQREDGASQVCDDFGGYGLATNCHHRGTVPELPGSNTLFSTLI</sequence>
<gene>
    <name evidence="1" type="primary">cas6f</name>
    <name evidence="1" type="ORF">FCL40_18155</name>
</gene>
<accession>A0A4U1B6R2</accession>
<dbReference type="Gene3D" id="3.30.70.2540">
    <property type="entry name" value="CRISPR-associated endoribonuclease Cas6/Csy4"/>
    <property type="match status" value="1"/>
</dbReference>
<comment type="caution">
    <text evidence="1">The sequence shown here is derived from an EMBL/GenBank/DDBJ whole genome shotgun (WGS) entry which is preliminary data.</text>
</comment>
<protein>
    <submittedName>
        <fullName evidence="1">Type I-F CRISPR-associated endoribonuclease Cas6/Csy4</fullName>
    </submittedName>
</protein>
<dbReference type="AlphaFoldDB" id="A0A4U1B6R2"/>
<evidence type="ECO:0000313" key="2">
    <source>
        <dbReference type="Proteomes" id="UP000305674"/>
    </source>
</evidence>
<name>A0A4U1B6R2_9GAMM</name>
<dbReference type="NCBIfam" id="TIGR02563">
    <property type="entry name" value="cas_Csy4"/>
    <property type="match status" value="1"/>
</dbReference>
<dbReference type="GO" id="GO:0004519">
    <property type="term" value="F:endonuclease activity"/>
    <property type="evidence" value="ECO:0007669"/>
    <property type="project" value="InterPro"/>
</dbReference>
<dbReference type="EMBL" id="SWCI01000023">
    <property type="protein sequence ID" value="TKB46220.1"/>
    <property type="molecule type" value="Genomic_DNA"/>
</dbReference>
<dbReference type="InterPro" id="IPR013396">
    <property type="entry name" value="CRISPR-assoc_prot_Csy4"/>
</dbReference>